<name>A0ABY4EL84_9BACI</name>
<protein>
    <submittedName>
        <fullName evidence="3">Aminodeoxychorismate/anthranilate synthase component II</fullName>
    </submittedName>
</protein>
<organism evidence="3 4">
    <name type="scientific">Halobacillus salinarum</name>
    <dbReference type="NCBI Taxonomy" id="2932257"/>
    <lineage>
        <taxon>Bacteria</taxon>
        <taxon>Bacillati</taxon>
        <taxon>Bacillota</taxon>
        <taxon>Bacilli</taxon>
        <taxon>Bacillales</taxon>
        <taxon>Bacillaceae</taxon>
        <taxon>Halobacillus</taxon>
    </lineage>
</organism>
<dbReference type="PANTHER" id="PTHR43418">
    <property type="entry name" value="MULTIFUNCTIONAL TRYPTOPHAN BIOSYNTHESIS PROTEIN-RELATED"/>
    <property type="match status" value="1"/>
</dbReference>
<dbReference type="InterPro" id="IPR017926">
    <property type="entry name" value="GATASE"/>
</dbReference>
<reference evidence="3 4" key="1">
    <citation type="submission" date="2022-04" db="EMBL/GenBank/DDBJ databases">
        <title>Halobacillus sp. isolated from saltern.</title>
        <authorList>
            <person name="Won M."/>
            <person name="Lee C.-M."/>
            <person name="Woen H.-Y."/>
            <person name="Kwon S.-W."/>
        </authorList>
    </citation>
    <scope>NUCLEOTIDE SEQUENCE [LARGE SCALE GENOMIC DNA]</scope>
    <source>
        <strain evidence="3 4">SSBR10-3</strain>
    </source>
</reference>
<dbReference type="RefSeq" id="WP_244711675.1">
    <property type="nucleotide sequence ID" value="NZ_CP095073.1"/>
</dbReference>
<dbReference type="EMBL" id="CP095073">
    <property type="protein sequence ID" value="UOQ45165.1"/>
    <property type="molecule type" value="Genomic_DNA"/>
</dbReference>
<keyword evidence="4" id="KW-1185">Reference proteome</keyword>
<dbReference type="InterPro" id="IPR006221">
    <property type="entry name" value="TrpG/PapA_dom"/>
</dbReference>
<dbReference type="PRINTS" id="PR00099">
    <property type="entry name" value="CPSGATASE"/>
</dbReference>
<dbReference type="PANTHER" id="PTHR43418:SF4">
    <property type="entry name" value="MULTIFUNCTIONAL TRYPTOPHAN BIOSYNTHESIS PROTEIN"/>
    <property type="match status" value="1"/>
</dbReference>
<feature type="domain" description="Glutamine amidotransferase" evidence="2">
    <location>
        <begin position="3"/>
        <end position="186"/>
    </location>
</feature>
<evidence type="ECO:0000313" key="4">
    <source>
        <dbReference type="Proteomes" id="UP000831787"/>
    </source>
</evidence>
<dbReference type="CDD" id="cd01743">
    <property type="entry name" value="GATase1_Anthranilate_Synthase"/>
    <property type="match status" value="1"/>
</dbReference>
<dbReference type="Gene3D" id="3.40.50.880">
    <property type="match status" value="1"/>
</dbReference>
<dbReference type="NCBIfam" id="TIGR00566">
    <property type="entry name" value="trpG_papA"/>
    <property type="match status" value="1"/>
</dbReference>
<keyword evidence="1" id="KW-0315">Glutamine amidotransferase</keyword>
<sequence>MIVMIDNYDSFTYNIYQYFKQLDKEVLVFRNDQVTIKEVRNLAPDLIVISPGPGTPAQSGVCREIISAFYQNTPILGICLGHQLVVEFFGGRVEKGKNPMHGKVTCITHDGKSLFENIPHKVRVTRYHSLQTPAEDMPLSLEISAMSEDSVVMAVRHHKHPIESMQFHPESILTEYGFQMLENAYRRAMAYQQNKKGLIK</sequence>
<evidence type="ECO:0000259" key="2">
    <source>
        <dbReference type="Pfam" id="PF00117"/>
    </source>
</evidence>
<dbReference type="PRINTS" id="PR00096">
    <property type="entry name" value="GATASE"/>
</dbReference>
<accession>A0ABY4EL84</accession>
<dbReference type="PRINTS" id="PR00097">
    <property type="entry name" value="ANTSNTHASEII"/>
</dbReference>
<dbReference type="InterPro" id="IPR029062">
    <property type="entry name" value="Class_I_gatase-like"/>
</dbReference>
<dbReference type="InterPro" id="IPR050472">
    <property type="entry name" value="Anth_synth/Amidotransfase"/>
</dbReference>
<dbReference type="SUPFAM" id="SSF52317">
    <property type="entry name" value="Class I glutamine amidotransferase-like"/>
    <property type="match status" value="1"/>
</dbReference>
<dbReference type="Proteomes" id="UP000831787">
    <property type="component" value="Chromosome"/>
</dbReference>
<dbReference type="Pfam" id="PF00117">
    <property type="entry name" value="GATase"/>
    <property type="match status" value="1"/>
</dbReference>
<evidence type="ECO:0000256" key="1">
    <source>
        <dbReference type="ARBA" id="ARBA00022962"/>
    </source>
</evidence>
<evidence type="ECO:0000313" key="3">
    <source>
        <dbReference type="EMBL" id="UOQ45165.1"/>
    </source>
</evidence>
<proteinExistence type="predicted"/>
<dbReference type="PROSITE" id="PS51273">
    <property type="entry name" value="GATASE_TYPE_1"/>
    <property type="match status" value="1"/>
</dbReference>
<gene>
    <name evidence="3" type="ORF">MUN89_04210</name>
</gene>